<evidence type="ECO:0000256" key="4">
    <source>
        <dbReference type="ARBA" id="ARBA00022630"/>
    </source>
</evidence>
<reference evidence="9 10" key="1">
    <citation type="journal article" date="2012" name="Int. J. Syst. Evol. Microbiol.">
        <title>Marinomonas hwangdonensis sp. nov., isolated from seawater.</title>
        <authorList>
            <person name="Jung Y.T."/>
            <person name="Oh T.K."/>
            <person name="Yoon J.H."/>
        </authorList>
    </citation>
    <scope>NUCLEOTIDE SEQUENCE [LARGE SCALE GENOMIC DNA]</scope>
    <source>
        <strain evidence="9 10">HDW-15</strain>
    </source>
</reference>
<comment type="similarity">
    <text evidence="2 7">Belongs to the flavodoxin family.</text>
</comment>
<dbReference type="InterPro" id="IPR029039">
    <property type="entry name" value="Flavoprotein-like_sf"/>
</dbReference>
<dbReference type="EMBL" id="RIZG01000004">
    <property type="protein sequence ID" value="RNF50962.1"/>
    <property type="molecule type" value="Genomic_DNA"/>
</dbReference>
<dbReference type="GO" id="GO:0009055">
    <property type="term" value="F:electron transfer activity"/>
    <property type="evidence" value="ECO:0007669"/>
    <property type="project" value="UniProtKB-UniRule"/>
</dbReference>
<comment type="caution">
    <text evidence="9">The sequence shown here is derived from an EMBL/GenBank/DDBJ whole genome shotgun (WGS) entry which is preliminary data.</text>
</comment>
<dbReference type="SUPFAM" id="SSF52218">
    <property type="entry name" value="Flavoproteins"/>
    <property type="match status" value="1"/>
</dbReference>
<dbReference type="Gene3D" id="3.40.50.360">
    <property type="match status" value="1"/>
</dbReference>
<dbReference type="AlphaFoldDB" id="A0A3M8Q586"/>
<dbReference type="PIRSF" id="PIRSF038996">
    <property type="entry name" value="FldA"/>
    <property type="match status" value="1"/>
</dbReference>
<keyword evidence="3 7" id="KW-0813">Transport</keyword>
<evidence type="ECO:0000256" key="1">
    <source>
        <dbReference type="ARBA" id="ARBA00001917"/>
    </source>
</evidence>
<protein>
    <recommendedName>
        <fullName evidence="7">Flavodoxin</fullName>
    </recommendedName>
</protein>
<evidence type="ECO:0000256" key="6">
    <source>
        <dbReference type="ARBA" id="ARBA00022982"/>
    </source>
</evidence>
<dbReference type="Proteomes" id="UP000280507">
    <property type="component" value="Unassembled WGS sequence"/>
</dbReference>
<comment type="cofactor">
    <cofactor evidence="1 7">
        <name>FMN</name>
        <dbReference type="ChEBI" id="CHEBI:58210"/>
    </cofactor>
</comment>
<dbReference type="InterPro" id="IPR050619">
    <property type="entry name" value="Flavodoxin"/>
</dbReference>
<dbReference type="RefSeq" id="WP_123095475.1">
    <property type="nucleotide sequence ID" value="NZ_RIZG01000004.1"/>
</dbReference>
<dbReference type="PROSITE" id="PS50902">
    <property type="entry name" value="FLAVODOXIN_LIKE"/>
    <property type="match status" value="1"/>
</dbReference>
<dbReference type="Pfam" id="PF00258">
    <property type="entry name" value="Flavodoxin_1"/>
    <property type="match status" value="1"/>
</dbReference>
<evidence type="ECO:0000256" key="7">
    <source>
        <dbReference type="PIRNR" id="PIRNR038996"/>
    </source>
</evidence>
<dbReference type="PANTHER" id="PTHR42809:SF3">
    <property type="entry name" value="FLAVODOXIN 2"/>
    <property type="match status" value="1"/>
</dbReference>
<comment type="function">
    <text evidence="7">Low-potential electron donor to a number of redox enzymes.</text>
</comment>
<gene>
    <name evidence="9" type="ORF">EBI00_08340</name>
</gene>
<feature type="domain" description="Flavodoxin-like" evidence="8">
    <location>
        <begin position="6"/>
        <end position="170"/>
    </location>
</feature>
<evidence type="ECO:0000256" key="3">
    <source>
        <dbReference type="ARBA" id="ARBA00022448"/>
    </source>
</evidence>
<evidence type="ECO:0000256" key="2">
    <source>
        <dbReference type="ARBA" id="ARBA00005267"/>
    </source>
</evidence>
<organism evidence="9 10">
    <name type="scientific">Marinomonas hwangdonensis</name>
    <dbReference type="NCBI Taxonomy" id="1053647"/>
    <lineage>
        <taxon>Bacteria</taxon>
        <taxon>Pseudomonadati</taxon>
        <taxon>Pseudomonadota</taxon>
        <taxon>Gammaproteobacteria</taxon>
        <taxon>Oceanospirillales</taxon>
        <taxon>Oceanospirillaceae</taxon>
        <taxon>Marinomonas</taxon>
    </lineage>
</organism>
<accession>A0A3M8Q586</accession>
<dbReference type="NCBIfam" id="TIGR01752">
    <property type="entry name" value="flav_long"/>
    <property type="match status" value="1"/>
</dbReference>
<evidence type="ECO:0000259" key="8">
    <source>
        <dbReference type="PROSITE" id="PS50902"/>
    </source>
</evidence>
<sequence>MAQSSIALIYGTDTNNTEEVGHKIAKQWQELGETVDIFNIKDIELQQLEDYSMLILGIPTWDFGGIQSDWEDIGGSLAELSLNDTVIALYGLGDQFGYGDYFIDAVGWLYEKLQPTNATFIGQWPTEGYDFEASRACIHDKEHFVGLAIDEDQQFELTDQRIEQWVIQLYAERTLEVA</sequence>
<evidence type="ECO:0000313" key="10">
    <source>
        <dbReference type="Proteomes" id="UP000280507"/>
    </source>
</evidence>
<keyword evidence="6 7" id="KW-0249">Electron transport</keyword>
<name>A0A3M8Q586_9GAMM</name>
<dbReference type="InterPro" id="IPR010086">
    <property type="entry name" value="Flavodoxin_lc"/>
</dbReference>
<evidence type="ECO:0000256" key="5">
    <source>
        <dbReference type="ARBA" id="ARBA00022643"/>
    </source>
</evidence>
<keyword evidence="4 7" id="KW-0285">Flavoprotein</keyword>
<keyword evidence="10" id="KW-1185">Reference proteome</keyword>
<proteinExistence type="inferred from homology"/>
<dbReference type="PANTHER" id="PTHR42809">
    <property type="entry name" value="FLAVODOXIN 2"/>
    <property type="match status" value="1"/>
</dbReference>
<dbReference type="InterPro" id="IPR008254">
    <property type="entry name" value="Flavodoxin/NO_synth"/>
</dbReference>
<evidence type="ECO:0000313" key="9">
    <source>
        <dbReference type="EMBL" id="RNF50962.1"/>
    </source>
</evidence>
<keyword evidence="5 7" id="KW-0288">FMN</keyword>
<dbReference type="GO" id="GO:0010181">
    <property type="term" value="F:FMN binding"/>
    <property type="evidence" value="ECO:0007669"/>
    <property type="project" value="UniProtKB-UniRule"/>
</dbReference>
<dbReference type="OrthoDB" id="359268at2"/>